<dbReference type="EMBL" id="JANPWB010000003">
    <property type="protein sequence ID" value="KAJ1198645.1"/>
    <property type="molecule type" value="Genomic_DNA"/>
</dbReference>
<keyword evidence="2" id="KW-1185">Reference proteome</keyword>
<gene>
    <name evidence="1" type="ORF">NDU88_002484</name>
</gene>
<protein>
    <submittedName>
        <fullName evidence="1">Uncharacterized protein</fullName>
    </submittedName>
</protein>
<organism evidence="1 2">
    <name type="scientific">Pleurodeles waltl</name>
    <name type="common">Iberian ribbed newt</name>
    <dbReference type="NCBI Taxonomy" id="8319"/>
    <lineage>
        <taxon>Eukaryota</taxon>
        <taxon>Metazoa</taxon>
        <taxon>Chordata</taxon>
        <taxon>Craniata</taxon>
        <taxon>Vertebrata</taxon>
        <taxon>Euteleostomi</taxon>
        <taxon>Amphibia</taxon>
        <taxon>Batrachia</taxon>
        <taxon>Caudata</taxon>
        <taxon>Salamandroidea</taxon>
        <taxon>Salamandridae</taxon>
        <taxon>Pleurodelinae</taxon>
        <taxon>Pleurodeles</taxon>
    </lineage>
</organism>
<dbReference type="AlphaFoldDB" id="A0AAV7VEJ1"/>
<comment type="caution">
    <text evidence="1">The sequence shown here is derived from an EMBL/GenBank/DDBJ whole genome shotgun (WGS) entry which is preliminary data.</text>
</comment>
<evidence type="ECO:0000313" key="1">
    <source>
        <dbReference type="EMBL" id="KAJ1198645.1"/>
    </source>
</evidence>
<accession>A0AAV7VEJ1</accession>
<proteinExistence type="predicted"/>
<sequence length="179" mass="19279">MTPSDYKGDSTTHRPRGATSFFSPYRRVFFPFGTSAFANADSDPTATLRVPPATASDSQDAPVLLPRKGNPHFAPRLGGDPCSDGCRDEGSRVWCSGCGYADVLGAILGAILCDGCRDEGSGRVWCLVPVGVADSVRIGLVITSQSFFPADFLIILIARINKKSSLIKKPVHAWKYHYP</sequence>
<reference evidence="1" key="1">
    <citation type="journal article" date="2022" name="bioRxiv">
        <title>Sequencing and chromosome-scale assembly of the giantPleurodeles waltlgenome.</title>
        <authorList>
            <person name="Brown T."/>
            <person name="Elewa A."/>
            <person name="Iarovenko S."/>
            <person name="Subramanian E."/>
            <person name="Araus A.J."/>
            <person name="Petzold A."/>
            <person name="Susuki M."/>
            <person name="Suzuki K.-i.T."/>
            <person name="Hayashi T."/>
            <person name="Toyoda A."/>
            <person name="Oliveira C."/>
            <person name="Osipova E."/>
            <person name="Leigh N.D."/>
            <person name="Simon A."/>
            <person name="Yun M.H."/>
        </authorList>
    </citation>
    <scope>NUCLEOTIDE SEQUENCE</scope>
    <source>
        <strain evidence="1">20211129_DDA</strain>
        <tissue evidence="1">Liver</tissue>
    </source>
</reference>
<dbReference type="Proteomes" id="UP001066276">
    <property type="component" value="Chromosome 2_1"/>
</dbReference>
<evidence type="ECO:0000313" key="2">
    <source>
        <dbReference type="Proteomes" id="UP001066276"/>
    </source>
</evidence>
<name>A0AAV7VEJ1_PLEWA</name>